<proteinExistence type="predicted"/>
<evidence type="ECO:0000256" key="1">
    <source>
        <dbReference type="SAM" id="Phobius"/>
    </source>
</evidence>
<evidence type="ECO:0000313" key="3">
    <source>
        <dbReference type="EMBL" id="SER19184.1"/>
    </source>
</evidence>
<feature type="transmembrane region" description="Helical" evidence="1">
    <location>
        <begin position="128"/>
        <end position="146"/>
    </location>
</feature>
<dbReference type="CDD" id="cd01949">
    <property type="entry name" value="GGDEF"/>
    <property type="match status" value="1"/>
</dbReference>
<accession>A0A1H9M676</accession>
<gene>
    <name evidence="3" type="ORF">SAMN04487944_101576</name>
</gene>
<feature type="transmembrane region" description="Helical" evidence="1">
    <location>
        <begin position="51"/>
        <end position="73"/>
    </location>
</feature>
<feature type="transmembrane region" description="Helical" evidence="1">
    <location>
        <begin position="21"/>
        <end position="45"/>
    </location>
</feature>
<name>A0A1H9M676_9BACI</name>
<keyword evidence="1" id="KW-0812">Transmembrane</keyword>
<dbReference type="PANTHER" id="PTHR45138">
    <property type="entry name" value="REGULATORY COMPONENTS OF SENSORY TRANSDUCTION SYSTEM"/>
    <property type="match status" value="1"/>
</dbReference>
<dbReference type="GO" id="GO:0052621">
    <property type="term" value="F:diguanylate cyclase activity"/>
    <property type="evidence" value="ECO:0007669"/>
    <property type="project" value="TreeGrafter"/>
</dbReference>
<dbReference type="NCBIfam" id="TIGR00254">
    <property type="entry name" value="GGDEF"/>
    <property type="match status" value="1"/>
</dbReference>
<dbReference type="InterPro" id="IPR050469">
    <property type="entry name" value="Diguanylate_Cyclase"/>
</dbReference>
<dbReference type="AlphaFoldDB" id="A0A1H9M676"/>
<keyword evidence="1" id="KW-0472">Membrane</keyword>
<dbReference type="RefSeq" id="WP_089738745.1">
    <property type="nucleotide sequence ID" value="NZ_FOGL01000001.1"/>
</dbReference>
<dbReference type="EMBL" id="FOGL01000001">
    <property type="protein sequence ID" value="SER19184.1"/>
    <property type="molecule type" value="Genomic_DNA"/>
</dbReference>
<dbReference type="SUPFAM" id="SSF55073">
    <property type="entry name" value="Nucleotide cyclase"/>
    <property type="match status" value="1"/>
</dbReference>
<dbReference type="Pfam" id="PF00990">
    <property type="entry name" value="GGDEF"/>
    <property type="match status" value="1"/>
</dbReference>
<feature type="transmembrane region" description="Helical" evidence="1">
    <location>
        <begin position="152"/>
        <end position="173"/>
    </location>
</feature>
<dbReference type="OrthoDB" id="9759607at2"/>
<organism evidence="3 4">
    <name type="scientific">Gracilibacillus ureilyticus</name>
    <dbReference type="NCBI Taxonomy" id="531814"/>
    <lineage>
        <taxon>Bacteria</taxon>
        <taxon>Bacillati</taxon>
        <taxon>Bacillota</taxon>
        <taxon>Bacilli</taxon>
        <taxon>Bacillales</taxon>
        <taxon>Bacillaceae</taxon>
        <taxon>Gracilibacillus</taxon>
    </lineage>
</organism>
<feature type="transmembrane region" description="Helical" evidence="1">
    <location>
        <begin position="104"/>
        <end position="121"/>
    </location>
</feature>
<keyword evidence="1" id="KW-1133">Transmembrane helix</keyword>
<feature type="domain" description="GGDEF" evidence="2">
    <location>
        <begin position="234"/>
        <end position="364"/>
    </location>
</feature>
<dbReference type="Gene3D" id="3.30.70.270">
    <property type="match status" value="1"/>
</dbReference>
<dbReference type="InterPro" id="IPR000160">
    <property type="entry name" value="GGDEF_dom"/>
</dbReference>
<dbReference type="InterPro" id="IPR043128">
    <property type="entry name" value="Rev_trsase/Diguanyl_cyclase"/>
</dbReference>
<protein>
    <submittedName>
        <fullName evidence="3">Diguanylate cyclase (GGDEF) domain-containing protein</fullName>
    </submittedName>
</protein>
<keyword evidence="4" id="KW-1185">Reference proteome</keyword>
<dbReference type="SMART" id="SM00267">
    <property type="entry name" value="GGDEF"/>
    <property type="match status" value="1"/>
</dbReference>
<dbReference type="PROSITE" id="PS50887">
    <property type="entry name" value="GGDEF"/>
    <property type="match status" value="1"/>
</dbReference>
<dbReference type="PANTHER" id="PTHR45138:SF9">
    <property type="entry name" value="DIGUANYLATE CYCLASE DGCM-RELATED"/>
    <property type="match status" value="1"/>
</dbReference>
<dbReference type="STRING" id="531814.SAMN04487944_101576"/>
<evidence type="ECO:0000259" key="2">
    <source>
        <dbReference type="PROSITE" id="PS50887"/>
    </source>
</evidence>
<dbReference type="Proteomes" id="UP000199687">
    <property type="component" value="Unassembled WGS sequence"/>
</dbReference>
<dbReference type="FunFam" id="3.30.70.270:FF:000001">
    <property type="entry name" value="Diguanylate cyclase domain protein"/>
    <property type="match status" value="1"/>
</dbReference>
<reference evidence="3 4" key="1">
    <citation type="submission" date="2016-10" db="EMBL/GenBank/DDBJ databases">
        <authorList>
            <person name="de Groot N.N."/>
        </authorList>
    </citation>
    <scope>NUCLEOTIDE SEQUENCE [LARGE SCALE GENOMIC DNA]</scope>
    <source>
        <strain evidence="3 4">CGMCC 1.7727</strain>
    </source>
</reference>
<dbReference type="InterPro" id="IPR029787">
    <property type="entry name" value="Nucleotide_cyclase"/>
</dbReference>
<evidence type="ECO:0000313" key="4">
    <source>
        <dbReference type="Proteomes" id="UP000199687"/>
    </source>
</evidence>
<feature type="transmembrane region" description="Helical" evidence="1">
    <location>
        <begin position="80"/>
        <end position="98"/>
    </location>
</feature>
<sequence>MANHSQLLINQRYWTEKILTIYWIMVLMSFIGQCIGLTITVYYFPYYVIDFVILKLLIPTSIQLISLGITTYLVKVKKNFSDKLLVITGTISALAIIINHPEVPGLQILLMLPMAVILIYYDRKILQFSLIVNVIALTAIYLLPSIRNAVTVYEYFSYLFVLLCSYFVFLIILSRANEMLEILQRANEKEQDLLVKSTMMERLTKIDALTGLYNHKTFHEYLDFLFEQSIFYDMPLQLAIIDIDNFKSVNDQYGHSNGDLVLKRVAFAISEKVTEDDISARYGGEEFTILLTNKTLEESYRILEEVRSYIASQFHQELNGHVTVSIGLKQLEKHLSKVEFFDEADELLYKAKSNGKNQIVCDQLSLTAVE</sequence>